<keyword evidence="2" id="KW-0812">Transmembrane</keyword>
<sequence length="198" mass="21996">MSAVPAPWTPQRWLLPTGIVVVSLMVGGGLLAREFYHQPDPQPQSVLAPPSTTVRPPGQQPGPGTVELTRDAALHPYHDEVRRLLQTYFDAINGRDYDRWKQTVTSERVRNKPRATWLKDFESSKDGSILVYRIDLASEHDLRVLVGFTSTQQPQQAPLELPGATCVQWKLVLPVTQEGGDWKVDTLPGYASIDATAC</sequence>
<dbReference type="EMBL" id="CP113836">
    <property type="protein sequence ID" value="WAL67200.1"/>
    <property type="molecule type" value="Genomic_DNA"/>
</dbReference>
<evidence type="ECO:0000313" key="4">
    <source>
        <dbReference type="Proteomes" id="UP001163203"/>
    </source>
</evidence>
<feature type="transmembrane region" description="Helical" evidence="2">
    <location>
        <begin position="13"/>
        <end position="32"/>
    </location>
</feature>
<keyword evidence="2" id="KW-0472">Membrane</keyword>
<proteinExistence type="predicted"/>
<evidence type="ECO:0008006" key="5">
    <source>
        <dbReference type="Google" id="ProtNLM"/>
    </source>
</evidence>
<protein>
    <recommendedName>
        <fullName evidence="5">Secreted protein</fullName>
    </recommendedName>
</protein>
<dbReference type="RefSeq" id="WP_268757326.1">
    <property type="nucleotide sequence ID" value="NZ_CP113836.1"/>
</dbReference>
<dbReference type="Proteomes" id="UP001163203">
    <property type="component" value="Chromosome"/>
</dbReference>
<name>A0ABY7B4G5_9PSEU</name>
<evidence type="ECO:0000313" key="3">
    <source>
        <dbReference type="EMBL" id="WAL67200.1"/>
    </source>
</evidence>
<accession>A0ABY7B4G5</accession>
<evidence type="ECO:0000256" key="2">
    <source>
        <dbReference type="SAM" id="Phobius"/>
    </source>
</evidence>
<evidence type="ECO:0000256" key="1">
    <source>
        <dbReference type="SAM" id="MobiDB-lite"/>
    </source>
</evidence>
<organism evidence="3 4">
    <name type="scientific">Amycolatopsis cynarae</name>
    <dbReference type="NCBI Taxonomy" id="2995223"/>
    <lineage>
        <taxon>Bacteria</taxon>
        <taxon>Bacillati</taxon>
        <taxon>Actinomycetota</taxon>
        <taxon>Actinomycetes</taxon>
        <taxon>Pseudonocardiales</taxon>
        <taxon>Pseudonocardiaceae</taxon>
        <taxon>Amycolatopsis</taxon>
    </lineage>
</organism>
<keyword evidence="2" id="KW-1133">Transmembrane helix</keyword>
<keyword evidence="4" id="KW-1185">Reference proteome</keyword>
<feature type="region of interest" description="Disordered" evidence="1">
    <location>
        <begin position="41"/>
        <end position="65"/>
    </location>
</feature>
<reference evidence="3" key="1">
    <citation type="submission" date="2022-11" db="EMBL/GenBank/DDBJ databases">
        <authorList>
            <person name="Mo P."/>
        </authorList>
    </citation>
    <scope>NUCLEOTIDE SEQUENCE</scope>
    <source>
        <strain evidence="3">HUAS 11-8</strain>
    </source>
</reference>
<gene>
    <name evidence="3" type="ORF">ORV05_05265</name>
</gene>